<dbReference type="InterPro" id="IPR000847">
    <property type="entry name" value="LysR_HTH_N"/>
</dbReference>
<dbReference type="PANTHER" id="PTHR30419">
    <property type="entry name" value="HTH-TYPE TRANSCRIPTIONAL REGULATOR YBHD"/>
    <property type="match status" value="1"/>
</dbReference>
<proteinExistence type="predicted"/>
<dbReference type="InterPro" id="IPR036388">
    <property type="entry name" value="WH-like_DNA-bd_sf"/>
</dbReference>
<protein>
    <recommendedName>
        <fullName evidence="1">HTH lysR-type domain-containing protein</fullName>
    </recommendedName>
</protein>
<evidence type="ECO:0000313" key="2">
    <source>
        <dbReference type="EMBL" id="KGM33775.1"/>
    </source>
</evidence>
<organism evidence="2 3">
    <name type="scientific">Inquilinus limosus MP06</name>
    <dbReference type="NCBI Taxonomy" id="1398085"/>
    <lineage>
        <taxon>Bacteria</taxon>
        <taxon>Pseudomonadati</taxon>
        <taxon>Pseudomonadota</taxon>
        <taxon>Alphaproteobacteria</taxon>
        <taxon>Rhodospirillales</taxon>
        <taxon>Rhodospirillaceae</taxon>
        <taxon>Inquilinus</taxon>
    </lineage>
</organism>
<dbReference type="InterPro" id="IPR050950">
    <property type="entry name" value="HTH-type_LysR_regulators"/>
</dbReference>
<dbReference type="PANTHER" id="PTHR30419:SF30">
    <property type="entry name" value="LYSR FAMILY TRANSCRIPTIONAL REGULATOR"/>
    <property type="match status" value="1"/>
</dbReference>
<dbReference type="AlphaFoldDB" id="A0A0A0D6Q8"/>
<sequence>MATQPTLRRLTIFDAVIRAGSAGAAAQAIGLSQPAVTHALHKLESEAGARLLDRGPGGSQP</sequence>
<gene>
    <name evidence="2" type="ORF">P409_14000</name>
</gene>
<dbReference type="PROSITE" id="PS50931">
    <property type="entry name" value="HTH_LYSR"/>
    <property type="match status" value="1"/>
</dbReference>
<evidence type="ECO:0000313" key="3">
    <source>
        <dbReference type="Proteomes" id="UP000029995"/>
    </source>
</evidence>
<feature type="non-terminal residue" evidence="2">
    <location>
        <position position="61"/>
    </location>
</feature>
<accession>A0A0A0D6Q8</accession>
<dbReference type="EMBL" id="JANX01000150">
    <property type="protein sequence ID" value="KGM33775.1"/>
    <property type="molecule type" value="Genomic_DNA"/>
</dbReference>
<dbReference type="Proteomes" id="UP000029995">
    <property type="component" value="Unassembled WGS sequence"/>
</dbReference>
<dbReference type="GO" id="GO:0005829">
    <property type="term" value="C:cytosol"/>
    <property type="evidence" value="ECO:0007669"/>
    <property type="project" value="TreeGrafter"/>
</dbReference>
<dbReference type="InterPro" id="IPR036390">
    <property type="entry name" value="WH_DNA-bd_sf"/>
</dbReference>
<dbReference type="Gene3D" id="1.10.10.10">
    <property type="entry name" value="Winged helix-like DNA-binding domain superfamily/Winged helix DNA-binding domain"/>
    <property type="match status" value="1"/>
</dbReference>
<name>A0A0A0D6Q8_9PROT</name>
<dbReference type="Pfam" id="PF00126">
    <property type="entry name" value="HTH_1"/>
    <property type="match status" value="1"/>
</dbReference>
<dbReference type="OrthoDB" id="7840053at2"/>
<dbReference type="PRINTS" id="PR00039">
    <property type="entry name" value="HTHLYSR"/>
</dbReference>
<comment type="caution">
    <text evidence="2">The sequence shown here is derived from an EMBL/GenBank/DDBJ whole genome shotgun (WGS) entry which is preliminary data.</text>
</comment>
<dbReference type="RefSeq" id="WP_034837515.1">
    <property type="nucleotide sequence ID" value="NZ_JANX01000150.1"/>
</dbReference>
<reference evidence="2 3" key="1">
    <citation type="submission" date="2014-01" db="EMBL/GenBank/DDBJ databases">
        <title>Genome sequence determination for a cystic fibrosis isolate, Inquilinus limosus.</title>
        <authorList>
            <person name="Pino M."/>
            <person name="Di Conza J."/>
            <person name="Gutkind G."/>
        </authorList>
    </citation>
    <scope>NUCLEOTIDE SEQUENCE [LARGE SCALE GENOMIC DNA]</scope>
    <source>
        <strain evidence="2 3">MP06</strain>
    </source>
</reference>
<evidence type="ECO:0000259" key="1">
    <source>
        <dbReference type="PROSITE" id="PS50931"/>
    </source>
</evidence>
<dbReference type="GO" id="GO:0003700">
    <property type="term" value="F:DNA-binding transcription factor activity"/>
    <property type="evidence" value="ECO:0007669"/>
    <property type="project" value="InterPro"/>
</dbReference>
<dbReference type="SUPFAM" id="SSF46785">
    <property type="entry name" value="Winged helix' DNA-binding domain"/>
    <property type="match status" value="1"/>
</dbReference>
<feature type="domain" description="HTH lysR-type" evidence="1">
    <location>
        <begin position="5"/>
        <end position="61"/>
    </location>
</feature>